<dbReference type="RefSeq" id="WP_160974161.1">
    <property type="nucleotide sequence ID" value="NZ_WWEN01000005.1"/>
</dbReference>
<evidence type="ECO:0000256" key="1">
    <source>
        <dbReference type="ARBA" id="ARBA00007963"/>
    </source>
</evidence>
<dbReference type="GO" id="GO:0046872">
    <property type="term" value="F:metal ion binding"/>
    <property type="evidence" value="ECO:0007669"/>
    <property type="project" value="UniProtKB-KW"/>
</dbReference>
<dbReference type="InterPro" id="IPR023572">
    <property type="entry name" value="Archease_dom"/>
</dbReference>
<dbReference type="InterPro" id="IPR036820">
    <property type="entry name" value="Archease_dom_sf"/>
</dbReference>
<keyword evidence="7" id="KW-1185">Reference proteome</keyword>
<evidence type="ECO:0000313" key="6">
    <source>
        <dbReference type="EMBL" id="MYM56288.1"/>
    </source>
</evidence>
<evidence type="ECO:0000259" key="5">
    <source>
        <dbReference type="Pfam" id="PF01951"/>
    </source>
</evidence>
<organism evidence="6 7">
    <name type="scientific">Thalassovita mangrovi</name>
    <dbReference type="NCBI Taxonomy" id="2692236"/>
    <lineage>
        <taxon>Bacteria</taxon>
        <taxon>Pseudomonadati</taxon>
        <taxon>Pseudomonadota</taxon>
        <taxon>Alphaproteobacteria</taxon>
        <taxon>Rhodobacterales</taxon>
        <taxon>Roseobacteraceae</taxon>
        <taxon>Thalassovita</taxon>
    </lineage>
</organism>
<accession>A0A6L8LJS1</accession>
<dbReference type="PANTHER" id="PTHR12682">
    <property type="entry name" value="ARCHEASE"/>
    <property type="match status" value="1"/>
</dbReference>
<sequence length="144" mass="15668">MAGETGPPGWSHFPHQGDVGVRGIGRDMAEAFENAARAMTEVVAPLDTIRPAQSVTVSCRAADPSILLLDWLNEVIYAMATRSMLFSDFRVGIEGEALVGEMRGEPVEPKRHEPSVEPKGATLTELRVEQRPDGLWLAQCVVDV</sequence>
<comment type="similarity">
    <text evidence="1">Belongs to the archease family.</text>
</comment>
<dbReference type="PANTHER" id="PTHR12682:SF11">
    <property type="entry name" value="PROTEIN ARCHEASE"/>
    <property type="match status" value="1"/>
</dbReference>
<evidence type="ECO:0000256" key="2">
    <source>
        <dbReference type="ARBA" id="ARBA00022694"/>
    </source>
</evidence>
<keyword evidence="4" id="KW-0106">Calcium</keyword>
<comment type="caution">
    <text evidence="6">The sequence shown here is derived from an EMBL/GenBank/DDBJ whole genome shotgun (WGS) entry which is preliminary data.</text>
</comment>
<dbReference type="Proteomes" id="UP000479043">
    <property type="component" value="Unassembled WGS sequence"/>
</dbReference>
<dbReference type="InterPro" id="IPR002804">
    <property type="entry name" value="Archease"/>
</dbReference>
<evidence type="ECO:0000313" key="7">
    <source>
        <dbReference type="Proteomes" id="UP000479043"/>
    </source>
</evidence>
<dbReference type="GO" id="GO:0008033">
    <property type="term" value="P:tRNA processing"/>
    <property type="evidence" value="ECO:0007669"/>
    <property type="project" value="UniProtKB-KW"/>
</dbReference>
<dbReference type="EMBL" id="WWEN01000005">
    <property type="protein sequence ID" value="MYM56288.1"/>
    <property type="molecule type" value="Genomic_DNA"/>
</dbReference>
<dbReference type="Pfam" id="PF01951">
    <property type="entry name" value="Archease"/>
    <property type="match status" value="1"/>
</dbReference>
<feature type="domain" description="Archease" evidence="5">
    <location>
        <begin position="10"/>
        <end position="144"/>
    </location>
</feature>
<dbReference type="Gene3D" id="3.55.10.10">
    <property type="entry name" value="Archease domain"/>
    <property type="match status" value="1"/>
</dbReference>
<dbReference type="SUPFAM" id="SSF69819">
    <property type="entry name" value="MTH1598-like"/>
    <property type="match status" value="1"/>
</dbReference>
<keyword evidence="3" id="KW-0479">Metal-binding</keyword>
<protein>
    <submittedName>
        <fullName evidence="6">Archease</fullName>
    </submittedName>
</protein>
<dbReference type="AlphaFoldDB" id="A0A6L8LJS1"/>
<evidence type="ECO:0000256" key="3">
    <source>
        <dbReference type="ARBA" id="ARBA00022723"/>
    </source>
</evidence>
<gene>
    <name evidence="6" type="ORF">GR167_13300</name>
</gene>
<evidence type="ECO:0000256" key="4">
    <source>
        <dbReference type="ARBA" id="ARBA00022837"/>
    </source>
</evidence>
<proteinExistence type="inferred from homology"/>
<keyword evidence="2" id="KW-0819">tRNA processing</keyword>
<name>A0A6L8LJS1_9RHOB</name>
<reference evidence="6 7" key="1">
    <citation type="submission" date="2020-01" db="EMBL/GenBank/DDBJ databases">
        <authorList>
            <person name="Chen S."/>
        </authorList>
    </citation>
    <scope>NUCLEOTIDE SEQUENCE [LARGE SCALE GENOMIC DNA]</scope>
    <source>
        <strain evidence="6 7">GS-10</strain>
    </source>
</reference>